<comment type="caution">
    <text evidence="1">The sequence shown here is derived from an EMBL/GenBank/DDBJ whole genome shotgun (WGS) entry which is preliminary data.</text>
</comment>
<evidence type="ECO:0000313" key="1">
    <source>
        <dbReference type="EMBL" id="PSR27615.1"/>
    </source>
</evidence>
<evidence type="ECO:0000313" key="2">
    <source>
        <dbReference type="Proteomes" id="UP000242972"/>
    </source>
</evidence>
<dbReference type="EMBL" id="PXYW01000107">
    <property type="protein sequence ID" value="PSR27615.1"/>
    <property type="molecule type" value="Genomic_DNA"/>
</dbReference>
<reference evidence="1 2" key="1">
    <citation type="journal article" date="2014" name="BMC Genomics">
        <title>Comparison of environmental and isolate Sulfobacillus genomes reveals diverse carbon, sulfur, nitrogen, and hydrogen metabolisms.</title>
        <authorList>
            <person name="Justice N.B."/>
            <person name="Norman A."/>
            <person name="Brown C.T."/>
            <person name="Singh A."/>
            <person name="Thomas B.C."/>
            <person name="Banfield J.F."/>
        </authorList>
    </citation>
    <scope>NUCLEOTIDE SEQUENCE [LARGE SCALE GENOMIC DNA]</scope>
    <source>
        <strain evidence="1">AMDSBA4</strain>
    </source>
</reference>
<protein>
    <submittedName>
        <fullName evidence="1">Uncharacterized protein</fullName>
    </submittedName>
</protein>
<accession>A0A2T2WZE1</accession>
<sequence length="115" mass="12980">MTSATLGFNGLERCGHSQDSFQWFGGALLKTRTCYGDCSYESFRFDRVEDARFSFCKTARKPYDVAVTAALIVIKHHLPTVRIMSDGNDDDWADGRMVCMTACGYGENFRLDAKR</sequence>
<organism evidence="1 2">
    <name type="scientific">Sulfobacillus benefaciens</name>
    <dbReference type="NCBI Taxonomy" id="453960"/>
    <lineage>
        <taxon>Bacteria</taxon>
        <taxon>Bacillati</taxon>
        <taxon>Bacillota</taxon>
        <taxon>Clostridia</taxon>
        <taxon>Eubacteriales</taxon>
        <taxon>Clostridiales Family XVII. Incertae Sedis</taxon>
        <taxon>Sulfobacillus</taxon>
    </lineage>
</organism>
<dbReference type="Proteomes" id="UP000242972">
    <property type="component" value="Unassembled WGS sequence"/>
</dbReference>
<gene>
    <name evidence="1" type="ORF">C7B46_19320</name>
</gene>
<name>A0A2T2WZE1_9FIRM</name>
<dbReference type="AlphaFoldDB" id="A0A2T2WZE1"/>
<proteinExistence type="predicted"/>